<protein>
    <submittedName>
        <fullName evidence="1">Uncharacterized protein</fullName>
    </submittedName>
</protein>
<sequence length="50" mass="5439">MASTGVRLSHLEANYTGTTAQALEDERISLLDASRFTGEKIPTVKKSCQI</sequence>
<reference evidence="1" key="1">
    <citation type="submission" date="2010-08" db="EMBL/GenBank/DDBJ databases">
        <authorList>
            <person name="Muzny D."/>
            <person name="Qin X."/>
            <person name="Deng J."/>
            <person name="Jiang H."/>
            <person name="Liu Y."/>
            <person name="Qu J."/>
            <person name="Song X.-Z."/>
            <person name="Zhang L."/>
            <person name="Thornton R."/>
            <person name="Coyle M."/>
            <person name="Francisco L."/>
            <person name="Jackson L."/>
            <person name="Javaid M."/>
            <person name="Korchina V."/>
            <person name="Kovar C."/>
            <person name="Mata R."/>
            <person name="Mathew T."/>
            <person name="Ngo R."/>
            <person name="Nguyen L."/>
            <person name="Nguyen N."/>
            <person name="Okwuonu G."/>
            <person name="Ongeri F."/>
            <person name="Pham C."/>
            <person name="Simmons D."/>
            <person name="Wilczek-Boney K."/>
            <person name="Hale W."/>
            <person name="Jakkamsetti A."/>
            <person name="Pham P."/>
            <person name="Ruth R."/>
            <person name="San Lucas F."/>
            <person name="Warren J."/>
            <person name="Zhang J."/>
            <person name="Zhao Z."/>
            <person name="Zhou C."/>
            <person name="Zhu D."/>
            <person name="Lee S."/>
            <person name="Bess C."/>
            <person name="Blankenburg K."/>
            <person name="Forbes L."/>
            <person name="Fu Q."/>
            <person name="Gubbala S."/>
            <person name="Hirani K."/>
            <person name="Jayaseelan J.C."/>
            <person name="Lara F."/>
            <person name="Munidasa M."/>
            <person name="Palculict T."/>
            <person name="Patil S."/>
            <person name="Pu L.-L."/>
            <person name="Saada N."/>
            <person name="Tang L."/>
            <person name="Weissenberger G."/>
            <person name="Zhu Y."/>
            <person name="Hemphill L."/>
            <person name="Shang Y."/>
            <person name="Youmans B."/>
            <person name="Ayvaz T."/>
            <person name="Ross M."/>
            <person name="Santibanez J."/>
            <person name="Aqrawi P."/>
            <person name="Gross S."/>
            <person name="Joshi V."/>
            <person name="Fowler G."/>
            <person name="Nazareth L."/>
            <person name="Reid J."/>
            <person name="Worley K."/>
            <person name="Petrosino J."/>
            <person name="Highlander S."/>
            <person name="Gibbs R."/>
        </authorList>
    </citation>
    <scope>NUCLEOTIDE SEQUENCE [LARGE SCALE GENOMIC DNA]</scope>
    <source>
        <strain evidence="1">ATCC 35239</strain>
    </source>
</reference>
<dbReference type="EMBL" id="AEET01000013">
    <property type="protein sequence ID" value="EFM46771.1"/>
    <property type="molecule type" value="Genomic_DNA"/>
</dbReference>
<dbReference type="AlphaFoldDB" id="E0QNM5"/>
<gene>
    <name evidence="1" type="ORF">HMPREF0580_0489</name>
</gene>
<dbReference type="STRING" id="871571.HMPREF0580_0489"/>
<organism evidence="1 2">
    <name type="scientific">Mobiluncus mulieris ATCC 35239</name>
    <dbReference type="NCBI Taxonomy" id="871571"/>
    <lineage>
        <taxon>Bacteria</taxon>
        <taxon>Bacillati</taxon>
        <taxon>Actinomycetota</taxon>
        <taxon>Actinomycetes</taxon>
        <taxon>Actinomycetales</taxon>
        <taxon>Actinomycetaceae</taxon>
        <taxon>Mobiluncus</taxon>
    </lineage>
</organism>
<evidence type="ECO:0000313" key="2">
    <source>
        <dbReference type="Proteomes" id="UP000003045"/>
    </source>
</evidence>
<name>E0QNM5_9ACTO</name>
<evidence type="ECO:0000313" key="1">
    <source>
        <dbReference type="EMBL" id="EFM46771.1"/>
    </source>
</evidence>
<comment type="caution">
    <text evidence="1">The sequence shown here is derived from an EMBL/GenBank/DDBJ whole genome shotgun (WGS) entry which is preliminary data.</text>
</comment>
<proteinExistence type="predicted"/>
<dbReference type="Proteomes" id="UP000003045">
    <property type="component" value="Unassembled WGS sequence"/>
</dbReference>
<keyword evidence="2" id="KW-1185">Reference proteome</keyword>
<dbReference type="HOGENOM" id="CLU_3119918_0_0_11"/>
<accession>E0QNM5</accession>